<dbReference type="InterPro" id="IPR008928">
    <property type="entry name" value="6-hairpin_glycosidase_sf"/>
</dbReference>
<feature type="domain" description="Trehalase-like N-terminal" evidence="2">
    <location>
        <begin position="8"/>
        <end position="167"/>
    </location>
</feature>
<dbReference type="AlphaFoldDB" id="A0A2T8HIW2"/>
<feature type="domain" description="GH15-like" evidence="1">
    <location>
        <begin position="232"/>
        <end position="596"/>
    </location>
</feature>
<dbReference type="InterPro" id="IPR012341">
    <property type="entry name" value="6hp_glycosidase-like_sf"/>
</dbReference>
<dbReference type="RefSeq" id="WP_116775898.1">
    <property type="nucleotide sequence ID" value="NZ_QDKG01000003.1"/>
</dbReference>
<dbReference type="Pfam" id="PF00723">
    <property type="entry name" value="Glyco_hydro_15"/>
    <property type="match status" value="1"/>
</dbReference>
<dbReference type="PANTHER" id="PTHR31616:SF0">
    <property type="entry name" value="GLUCAN 1,4-ALPHA-GLUCOSIDASE"/>
    <property type="match status" value="1"/>
</dbReference>
<dbReference type="OrthoDB" id="3902805at2"/>
<dbReference type="GO" id="GO:0005975">
    <property type="term" value="P:carbohydrate metabolic process"/>
    <property type="evidence" value="ECO:0007669"/>
    <property type="project" value="InterPro"/>
</dbReference>
<dbReference type="Pfam" id="PF19291">
    <property type="entry name" value="TREH_N"/>
    <property type="match status" value="1"/>
</dbReference>
<sequence length="614" mass="71277">MRKKSGYPAIEDHGVIGNMHTAALVALDGTIDFMCFPKFDSPTIFGSLLDKDKGGYFGITPEMKDVNVKQIYIPGTAVLITRFFSEDGIVEITDYMPVIEDSCFTFNAIVRKVKAIRGNIKFKMQCKPRFGYAKVKHTAERMEDGIHFSTKDNGQSTVRLSSTVDMTLREHDAYASFTLEEGKKSLFVLETAKDGDLSQFKSIEEYGIANYFATIKYWRDWLKQSNYQGRWQEIIHRSAITLKLMTSMQYGSTVAAITFGLPEEIGGDRNWDYRFTWIRDAAFSMYAFLKLGFKDEAKAFLDWIITQDKDRDLHLLYRVDGTSEMEEQDLTHLEGYKQSKPVRIGNEANNQLQLDIYGELLDTIYIYNKMYKPITYELWEIIVKEIAQVEKRWNEPDHGIWEIRNEKHEFLHSRLMCWVAIDRAIKIGQDRSFPYDAERWHNLRNDIYKDIYENFWNDDIKAWVQYKDGKKTSDRMDASALLMPLVHFITPDEPRWEDTMKELDEKLRIDVLVYRYLNDEGIDGLGGEEGTFTMCSFWYIEVLAKMGRVDEAVENFEKMLSYGNHLGLFAEQISKKGEHLGNFPQAFTHLGLISAALELNKQIGRQTESLKKPS</sequence>
<accession>A0A2T8HIW2</accession>
<dbReference type="InterPro" id="IPR011613">
    <property type="entry name" value="GH15-like"/>
</dbReference>
<gene>
    <name evidence="3" type="ORF">DC487_10340</name>
</gene>
<dbReference type="EMBL" id="QDKG01000003">
    <property type="protein sequence ID" value="PVH25310.1"/>
    <property type="molecule type" value="Genomic_DNA"/>
</dbReference>
<keyword evidence="4" id="KW-1185">Reference proteome</keyword>
<dbReference type="GO" id="GO:0004553">
    <property type="term" value="F:hydrolase activity, hydrolyzing O-glycosyl compounds"/>
    <property type="evidence" value="ECO:0007669"/>
    <property type="project" value="TreeGrafter"/>
</dbReference>
<dbReference type="Gene3D" id="1.50.10.10">
    <property type="match status" value="1"/>
</dbReference>
<dbReference type="PANTHER" id="PTHR31616">
    <property type="entry name" value="TREHALASE"/>
    <property type="match status" value="1"/>
</dbReference>
<name>A0A2T8HIW2_9SPHI</name>
<evidence type="ECO:0000259" key="1">
    <source>
        <dbReference type="Pfam" id="PF00723"/>
    </source>
</evidence>
<evidence type="ECO:0000313" key="3">
    <source>
        <dbReference type="EMBL" id="PVH25310.1"/>
    </source>
</evidence>
<proteinExistence type="predicted"/>
<evidence type="ECO:0000313" key="4">
    <source>
        <dbReference type="Proteomes" id="UP000245627"/>
    </source>
</evidence>
<dbReference type="Proteomes" id="UP000245627">
    <property type="component" value="Unassembled WGS sequence"/>
</dbReference>
<dbReference type="InterPro" id="IPR045582">
    <property type="entry name" value="Trehalase-like_N"/>
</dbReference>
<reference evidence="3 4" key="1">
    <citation type="submission" date="2018-04" db="EMBL/GenBank/DDBJ databases">
        <title>Sphingobacterium cortibacter sp. nov.</title>
        <authorList>
            <person name="Li Y."/>
        </authorList>
    </citation>
    <scope>NUCLEOTIDE SEQUENCE [LARGE SCALE GENOMIC DNA]</scope>
    <source>
        <strain evidence="3 4">2c-3</strain>
    </source>
</reference>
<dbReference type="SUPFAM" id="SSF48208">
    <property type="entry name" value="Six-hairpin glycosidases"/>
    <property type="match status" value="1"/>
</dbReference>
<organism evidence="3 4">
    <name type="scientific">Sphingobacterium corticibacter</name>
    <dbReference type="NCBI Taxonomy" id="2171749"/>
    <lineage>
        <taxon>Bacteria</taxon>
        <taxon>Pseudomonadati</taxon>
        <taxon>Bacteroidota</taxon>
        <taxon>Sphingobacteriia</taxon>
        <taxon>Sphingobacteriales</taxon>
        <taxon>Sphingobacteriaceae</taxon>
        <taxon>Sphingobacterium</taxon>
    </lineage>
</organism>
<protein>
    <submittedName>
        <fullName evidence="3">Glucoamylase</fullName>
    </submittedName>
</protein>
<evidence type="ECO:0000259" key="2">
    <source>
        <dbReference type="Pfam" id="PF19291"/>
    </source>
</evidence>
<comment type="caution">
    <text evidence="3">The sequence shown here is derived from an EMBL/GenBank/DDBJ whole genome shotgun (WGS) entry which is preliminary data.</text>
</comment>